<organism evidence="1 2">
    <name type="scientific">Botrytis galanthina</name>
    <dbReference type="NCBI Taxonomy" id="278940"/>
    <lineage>
        <taxon>Eukaryota</taxon>
        <taxon>Fungi</taxon>
        <taxon>Dikarya</taxon>
        <taxon>Ascomycota</taxon>
        <taxon>Pezizomycotina</taxon>
        <taxon>Leotiomycetes</taxon>
        <taxon>Helotiales</taxon>
        <taxon>Sclerotiniaceae</taxon>
        <taxon>Botrytis</taxon>
    </lineage>
</organism>
<reference evidence="1 2" key="1">
    <citation type="submission" date="2017-12" db="EMBL/GenBank/DDBJ databases">
        <title>Comparative genomics of Botrytis spp.</title>
        <authorList>
            <person name="Valero-Jimenez C.A."/>
            <person name="Tapia P."/>
            <person name="Veloso J."/>
            <person name="Silva-Moreno E."/>
            <person name="Staats M."/>
            <person name="Valdes J.H."/>
            <person name="Van Kan J.A.L."/>
        </authorList>
    </citation>
    <scope>NUCLEOTIDE SEQUENCE [LARGE SCALE GENOMIC DNA]</scope>
    <source>
        <strain evidence="1 2">MUCL435</strain>
    </source>
</reference>
<keyword evidence="2" id="KW-1185">Reference proteome</keyword>
<sequence length="84" mass="9676">MPKVPTRLLELPRPSKCQAVPSTGVNVILDVAENFTERDIRPHLIMEKNNSFREWIETRFDPHSSDRGFSTTFESAEALMSRED</sequence>
<evidence type="ECO:0000313" key="1">
    <source>
        <dbReference type="EMBL" id="THV53489.1"/>
    </source>
</evidence>
<proteinExistence type="predicted"/>
<evidence type="ECO:0000313" key="2">
    <source>
        <dbReference type="Proteomes" id="UP000308671"/>
    </source>
</evidence>
<comment type="caution">
    <text evidence="1">The sequence shown here is derived from an EMBL/GenBank/DDBJ whole genome shotgun (WGS) entry which is preliminary data.</text>
</comment>
<gene>
    <name evidence="1" type="ORF">BGAL_0049g00240</name>
</gene>
<dbReference type="AlphaFoldDB" id="A0A4S8RG07"/>
<dbReference type="Proteomes" id="UP000308671">
    <property type="component" value="Unassembled WGS sequence"/>
</dbReference>
<dbReference type="EMBL" id="PQXL01000049">
    <property type="protein sequence ID" value="THV53489.1"/>
    <property type="molecule type" value="Genomic_DNA"/>
</dbReference>
<protein>
    <submittedName>
        <fullName evidence="1">Uncharacterized protein</fullName>
    </submittedName>
</protein>
<accession>A0A4S8RG07</accession>
<name>A0A4S8RG07_9HELO</name>